<organism evidence="1 2">
    <name type="scientific">Hypsibius exemplaris</name>
    <name type="common">Freshwater tardigrade</name>
    <dbReference type="NCBI Taxonomy" id="2072580"/>
    <lineage>
        <taxon>Eukaryota</taxon>
        <taxon>Metazoa</taxon>
        <taxon>Ecdysozoa</taxon>
        <taxon>Tardigrada</taxon>
        <taxon>Eutardigrada</taxon>
        <taxon>Parachela</taxon>
        <taxon>Hypsibioidea</taxon>
        <taxon>Hypsibiidae</taxon>
        <taxon>Hypsibius</taxon>
    </lineage>
</organism>
<keyword evidence="2" id="KW-1185">Reference proteome</keyword>
<gene>
    <name evidence="1" type="ORF">BV898_05370</name>
</gene>
<evidence type="ECO:0000313" key="1">
    <source>
        <dbReference type="EMBL" id="OQV20548.1"/>
    </source>
</evidence>
<sequence length="175" mass="19552">MCCACVLADLPNFSPLNGEIFAASHIFQTTSSFRHHTSALLALFENFCADSLDEFIRGDHNKTAFCIAITLPYTFTAHINSACAHRLLIFLTIFTRDDPTYGQHLTQLLLKQPRSLPKDFGSISHSLNIFVIGFIRITGFNSDFRRATSLGQSTLSPDLPFVLPYLRRSPDSLLP</sequence>
<proteinExistence type="predicted"/>
<dbReference type="Proteomes" id="UP000192578">
    <property type="component" value="Unassembled WGS sequence"/>
</dbReference>
<evidence type="ECO:0000313" key="2">
    <source>
        <dbReference type="Proteomes" id="UP000192578"/>
    </source>
</evidence>
<dbReference type="AlphaFoldDB" id="A0A1W0WZF2"/>
<comment type="caution">
    <text evidence="1">The sequence shown here is derived from an EMBL/GenBank/DDBJ whole genome shotgun (WGS) entry which is preliminary data.</text>
</comment>
<accession>A0A1W0WZF2</accession>
<dbReference type="EMBL" id="MTYJ01000029">
    <property type="protein sequence ID" value="OQV20548.1"/>
    <property type="molecule type" value="Genomic_DNA"/>
</dbReference>
<reference evidence="2" key="1">
    <citation type="submission" date="2017-01" db="EMBL/GenBank/DDBJ databases">
        <title>Comparative genomics of anhydrobiosis in the tardigrade Hypsibius dujardini.</title>
        <authorList>
            <person name="Yoshida Y."/>
            <person name="Koutsovoulos G."/>
            <person name="Laetsch D."/>
            <person name="Stevens L."/>
            <person name="Kumar S."/>
            <person name="Horikawa D."/>
            <person name="Ishino K."/>
            <person name="Komine S."/>
            <person name="Tomita M."/>
            <person name="Blaxter M."/>
            <person name="Arakawa K."/>
        </authorList>
    </citation>
    <scope>NUCLEOTIDE SEQUENCE [LARGE SCALE GENOMIC DNA]</scope>
    <source>
        <strain evidence="2">Z151</strain>
    </source>
</reference>
<name>A0A1W0WZF2_HYPEX</name>
<protein>
    <submittedName>
        <fullName evidence="1">Uncharacterized protein</fullName>
    </submittedName>
</protein>